<evidence type="ECO:0000256" key="12">
    <source>
        <dbReference type="ARBA" id="ARBA00034617"/>
    </source>
</evidence>
<evidence type="ECO:0000259" key="18">
    <source>
        <dbReference type="PROSITE" id="PS51217"/>
    </source>
</evidence>
<dbReference type="GO" id="GO:0004527">
    <property type="term" value="F:exonuclease activity"/>
    <property type="evidence" value="ECO:0007669"/>
    <property type="project" value="UniProtKB-KW"/>
</dbReference>
<reference evidence="19 20" key="1">
    <citation type="submission" date="2018-09" db="EMBL/GenBank/DDBJ databases">
        <title>YIM 75000 draft genome.</title>
        <authorList>
            <person name="Tang S."/>
            <person name="Feng Y."/>
        </authorList>
    </citation>
    <scope>NUCLEOTIDE SEQUENCE [LARGE SCALE GENOMIC DNA]</scope>
    <source>
        <strain evidence="19 20">YIM 75000</strain>
    </source>
</reference>
<dbReference type="InterPro" id="IPR038726">
    <property type="entry name" value="PDDEXK_AddAB-type"/>
</dbReference>
<dbReference type="GO" id="GO:0000725">
    <property type="term" value="P:recombinational repair"/>
    <property type="evidence" value="ECO:0007669"/>
    <property type="project" value="TreeGrafter"/>
</dbReference>
<dbReference type="PANTHER" id="PTHR11070:SF55">
    <property type="entry name" value="DNA 3'-5' HELICASE"/>
    <property type="match status" value="1"/>
</dbReference>
<evidence type="ECO:0000256" key="11">
    <source>
        <dbReference type="ARBA" id="ARBA00023235"/>
    </source>
</evidence>
<comment type="caution">
    <text evidence="19">The sequence shown here is derived from an EMBL/GenBank/DDBJ whole genome shotgun (WGS) entry which is preliminary data.</text>
</comment>
<evidence type="ECO:0000313" key="19">
    <source>
        <dbReference type="EMBL" id="RJK98423.1"/>
    </source>
</evidence>
<feature type="compositionally biased region" description="Low complexity" evidence="16">
    <location>
        <begin position="582"/>
        <end position="596"/>
    </location>
</feature>
<dbReference type="PANTHER" id="PTHR11070">
    <property type="entry name" value="UVRD / RECB / PCRA DNA HELICASE FAMILY MEMBER"/>
    <property type="match status" value="1"/>
</dbReference>
<evidence type="ECO:0000256" key="16">
    <source>
        <dbReference type="SAM" id="MobiDB-lite"/>
    </source>
</evidence>
<keyword evidence="5 15" id="KW-0378">Hydrolase</keyword>
<dbReference type="Gene3D" id="1.10.10.160">
    <property type="match status" value="1"/>
</dbReference>
<dbReference type="Pfam" id="PF12705">
    <property type="entry name" value="PDDEXK_1"/>
    <property type="match status" value="1"/>
</dbReference>
<dbReference type="Pfam" id="PF00580">
    <property type="entry name" value="UvrD-helicase"/>
    <property type="match status" value="1"/>
</dbReference>
<dbReference type="Gene3D" id="1.10.486.10">
    <property type="entry name" value="PCRA, domain 4"/>
    <property type="match status" value="1"/>
</dbReference>
<dbReference type="InterPro" id="IPR014017">
    <property type="entry name" value="DNA_helicase_UvrD-like_C"/>
</dbReference>
<dbReference type="GO" id="GO:0033202">
    <property type="term" value="C:DNA helicase complex"/>
    <property type="evidence" value="ECO:0007669"/>
    <property type="project" value="TreeGrafter"/>
</dbReference>
<gene>
    <name evidence="19" type="ORF">D5H78_03820</name>
</gene>
<feature type="domain" description="UvrD-like helicase ATP-binding" evidence="17">
    <location>
        <begin position="80"/>
        <end position="417"/>
    </location>
</feature>
<evidence type="ECO:0000256" key="8">
    <source>
        <dbReference type="ARBA" id="ARBA00022840"/>
    </source>
</evidence>
<dbReference type="SUPFAM" id="SSF52980">
    <property type="entry name" value="Restriction endonuclease-like"/>
    <property type="match status" value="1"/>
</dbReference>
<comment type="catalytic activity">
    <reaction evidence="12">
        <text>Couples ATP hydrolysis with the unwinding of duplex DNA by translocating in the 3'-5' direction.</text>
        <dbReference type="EC" id="5.6.2.4"/>
    </reaction>
</comment>
<dbReference type="GO" id="GO:0003677">
    <property type="term" value="F:DNA binding"/>
    <property type="evidence" value="ECO:0007669"/>
    <property type="project" value="UniProtKB-KW"/>
</dbReference>
<evidence type="ECO:0000256" key="6">
    <source>
        <dbReference type="ARBA" id="ARBA00022806"/>
    </source>
</evidence>
<dbReference type="Proteomes" id="UP000265614">
    <property type="component" value="Unassembled WGS sequence"/>
</dbReference>
<dbReference type="GO" id="GO:0043138">
    <property type="term" value="F:3'-5' DNA helicase activity"/>
    <property type="evidence" value="ECO:0007669"/>
    <property type="project" value="UniProtKB-EC"/>
</dbReference>
<dbReference type="InterPro" id="IPR000212">
    <property type="entry name" value="DNA_helicase_UvrD/REP"/>
</dbReference>
<dbReference type="Gene3D" id="3.90.320.10">
    <property type="match status" value="1"/>
</dbReference>
<dbReference type="InterPro" id="IPR011335">
    <property type="entry name" value="Restrct_endonuc-II-like"/>
</dbReference>
<dbReference type="PROSITE" id="PS51198">
    <property type="entry name" value="UVRD_HELICASE_ATP_BIND"/>
    <property type="match status" value="1"/>
</dbReference>
<dbReference type="SUPFAM" id="SSF52540">
    <property type="entry name" value="P-loop containing nucleoside triphosphate hydrolases"/>
    <property type="match status" value="1"/>
</dbReference>
<proteinExistence type="inferred from homology"/>
<evidence type="ECO:0000256" key="4">
    <source>
        <dbReference type="ARBA" id="ARBA00022763"/>
    </source>
</evidence>
<keyword evidence="6 15" id="KW-0347">Helicase</keyword>
<accession>A0A3A3Z618</accession>
<dbReference type="EMBL" id="QZEZ01000001">
    <property type="protein sequence ID" value="RJK98423.1"/>
    <property type="molecule type" value="Genomic_DNA"/>
</dbReference>
<dbReference type="Gene3D" id="3.40.50.300">
    <property type="entry name" value="P-loop containing nucleotide triphosphate hydrolases"/>
    <property type="match status" value="3"/>
</dbReference>
<dbReference type="EC" id="5.6.2.4" evidence="13"/>
<keyword evidence="4" id="KW-0227">DNA damage</keyword>
<evidence type="ECO:0000256" key="3">
    <source>
        <dbReference type="ARBA" id="ARBA00022741"/>
    </source>
</evidence>
<feature type="region of interest" description="Disordered" evidence="16">
    <location>
        <begin position="1"/>
        <end position="46"/>
    </location>
</feature>
<comment type="similarity">
    <text evidence="1">Belongs to the helicase family. UvrD subfamily.</text>
</comment>
<keyword evidence="11" id="KW-0413">Isomerase</keyword>
<dbReference type="OrthoDB" id="4812256at2"/>
<keyword evidence="9" id="KW-0238">DNA-binding</keyword>
<evidence type="ECO:0000256" key="7">
    <source>
        <dbReference type="ARBA" id="ARBA00022839"/>
    </source>
</evidence>
<organism evidence="19 20">
    <name type="scientific">Vallicoccus soli</name>
    <dbReference type="NCBI Taxonomy" id="2339232"/>
    <lineage>
        <taxon>Bacteria</taxon>
        <taxon>Bacillati</taxon>
        <taxon>Actinomycetota</taxon>
        <taxon>Actinomycetes</taxon>
        <taxon>Motilibacterales</taxon>
        <taxon>Vallicoccaceae</taxon>
        <taxon>Vallicoccus</taxon>
    </lineage>
</organism>
<evidence type="ECO:0000256" key="5">
    <source>
        <dbReference type="ARBA" id="ARBA00022801"/>
    </source>
</evidence>
<keyword evidence="8 15" id="KW-0067">ATP-binding</keyword>
<dbReference type="PROSITE" id="PS51217">
    <property type="entry name" value="UVRD_HELICASE_CTER"/>
    <property type="match status" value="1"/>
</dbReference>
<dbReference type="Pfam" id="PF13361">
    <property type="entry name" value="UvrD_C"/>
    <property type="match status" value="2"/>
</dbReference>
<dbReference type="AlphaFoldDB" id="A0A3A3Z618"/>
<sequence length="1172" mass="124547">MRALPGAHQLPAAGGREAGGRAVSTGTGRGTRAHRRGRGPDRSQGSLFALDEVGTALPAPRFSAVELSRRLGQAHPPTPEQARCIEHLDGDGRLAPHLVVAGAGSGKTETMAARVVWLVANRLVRPERVLGLTFTSKAAGELAERVRRRLRDLARSGVLPPDDEGEDWLLGEPAVSTYHAYAARLFSEHALRIGREPSSRLLGEAVAWQFAGRVVDAHDGAMDAVDWAPATVVAAVRGLAGDLAEHLVEPAEVSAFARDLEERVLALPPGEGFRGKGAVYADTQGLLDLLRRRTQLLPLVEAFAARKRAADALDHGDQVALAARIAREHPEVGRQERARYDVVLLDEYQDTGTAQRVLLTSLFGEGHPVTAVGDPCQSIYGWRGASAGALRRFGTDFPHRSGAPSEQLDLTTSFRNGGRILAVANRLSAPLRAQGVPVRDLRPGPRGEASGEVVHACFADAQEEARWVAATVRDLVAPAEGPARYAPAQVAVLARARSQFDRLEQALRAQGLPVEVSGLGGLLSTPEVGDVVATLAALSDPGAGPAVLRLLTGARWRLGPRDLDALARRARRLARPLPPAVAPGAGATGAAAPAAAPGDADVERLSLVEALDDPGPAGDYSAAGWERLSGLRRELRSLRARADQSLPDLVADVVRTTGLDVEVAARPAGDPAGARAHLDRFLDVAAEFAETEEDPSVSAFLAYLEAAAEHERGLDLGRVGPAGDAVQLLTMHGAKGLEWPVVVVPGMTRKVFPSTPRESPDWCRNAKLLPFPLRGDRDDLPALALQRAEDQRDVRDALAAHKDACAERHLLEERRLAYVAATRAEDLLVCTGYGWDHTSTWRGPSDFLLEVRAACEELGVGTDAGWAEPPEDPRANPLDAGPREASWPLDPLDPGARARLDAAAARVRAAMAAGGAGAPGGSAALVGAAGAVTGAGAEQVAEWTQEVDDLLAERARLQAHRGVVDVDLPAHLSVSQLVALRRDPDALARWLRRPVPLAPAPLARRGTAFHAWVEQRFGGARLLDVDELPGAADEGAAPDADLEELKERFLRGPWAERRPVPGGVEVPFEMLVGGVLVRGRMDAVFGGEDEDGPRWDVVDWKTGSPPSGEEARAAAVQLAAYRLAWHRLSGAPLHRVTAAFHYVRSGRTVRPADLLDADGLEALLRGVPTARD</sequence>
<feature type="compositionally biased region" description="Low complexity" evidence="16">
    <location>
        <begin position="12"/>
        <end position="26"/>
    </location>
</feature>
<keyword evidence="3 15" id="KW-0547">Nucleotide-binding</keyword>
<evidence type="ECO:0000256" key="2">
    <source>
        <dbReference type="ARBA" id="ARBA00022722"/>
    </source>
</evidence>
<evidence type="ECO:0000259" key="17">
    <source>
        <dbReference type="PROSITE" id="PS51198"/>
    </source>
</evidence>
<dbReference type="GO" id="GO:0005524">
    <property type="term" value="F:ATP binding"/>
    <property type="evidence" value="ECO:0007669"/>
    <property type="project" value="UniProtKB-UniRule"/>
</dbReference>
<feature type="region of interest" description="Disordered" evidence="16">
    <location>
        <begin position="861"/>
        <end position="893"/>
    </location>
</feature>
<protein>
    <recommendedName>
        <fullName evidence="13">DNA 3'-5' helicase</fullName>
        <ecNumber evidence="13">5.6.2.4</ecNumber>
    </recommendedName>
</protein>
<keyword evidence="2" id="KW-0540">Nuclease</keyword>
<feature type="binding site" evidence="15">
    <location>
        <begin position="101"/>
        <end position="108"/>
    </location>
    <ligand>
        <name>ATP</name>
        <dbReference type="ChEBI" id="CHEBI:30616"/>
    </ligand>
</feature>
<dbReference type="InterPro" id="IPR014016">
    <property type="entry name" value="UvrD-like_ATP-bd"/>
</dbReference>
<evidence type="ECO:0000313" key="20">
    <source>
        <dbReference type="Proteomes" id="UP000265614"/>
    </source>
</evidence>
<evidence type="ECO:0000256" key="14">
    <source>
        <dbReference type="ARBA" id="ARBA00048988"/>
    </source>
</evidence>
<feature type="domain" description="UvrD-like helicase C-terminal" evidence="18">
    <location>
        <begin position="418"/>
        <end position="736"/>
    </location>
</feature>
<keyword evidence="7" id="KW-0269">Exonuclease</keyword>
<dbReference type="CDD" id="cd17932">
    <property type="entry name" value="DEXQc_UvrD"/>
    <property type="match status" value="1"/>
</dbReference>
<dbReference type="InterPro" id="IPR011604">
    <property type="entry name" value="PDDEXK-like_dom_sf"/>
</dbReference>
<feature type="region of interest" description="Disordered" evidence="16">
    <location>
        <begin position="577"/>
        <end position="596"/>
    </location>
</feature>
<evidence type="ECO:0000256" key="10">
    <source>
        <dbReference type="ARBA" id="ARBA00023204"/>
    </source>
</evidence>
<comment type="catalytic activity">
    <reaction evidence="14">
        <text>ATP + H2O = ADP + phosphate + H(+)</text>
        <dbReference type="Rhea" id="RHEA:13065"/>
        <dbReference type="ChEBI" id="CHEBI:15377"/>
        <dbReference type="ChEBI" id="CHEBI:15378"/>
        <dbReference type="ChEBI" id="CHEBI:30616"/>
        <dbReference type="ChEBI" id="CHEBI:43474"/>
        <dbReference type="ChEBI" id="CHEBI:456216"/>
        <dbReference type="EC" id="5.6.2.4"/>
    </reaction>
</comment>
<dbReference type="GO" id="GO:0005829">
    <property type="term" value="C:cytosol"/>
    <property type="evidence" value="ECO:0007669"/>
    <property type="project" value="TreeGrafter"/>
</dbReference>
<evidence type="ECO:0000256" key="9">
    <source>
        <dbReference type="ARBA" id="ARBA00023125"/>
    </source>
</evidence>
<keyword evidence="10" id="KW-0234">DNA repair</keyword>
<keyword evidence="20" id="KW-1185">Reference proteome</keyword>
<evidence type="ECO:0000256" key="15">
    <source>
        <dbReference type="PROSITE-ProRule" id="PRU00560"/>
    </source>
</evidence>
<evidence type="ECO:0000256" key="13">
    <source>
        <dbReference type="ARBA" id="ARBA00034808"/>
    </source>
</evidence>
<dbReference type="InterPro" id="IPR013986">
    <property type="entry name" value="DExx_box_DNA_helicase_dom_sf"/>
</dbReference>
<dbReference type="InterPro" id="IPR027417">
    <property type="entry name" value="P-loop_NTPase"/>
</dbReference>
<evidence type="ECO:0000256" key="1">
    <source>
        <dbReference type="ARBA" id="ARBA00009922"/>
    </source>
</evidence>
<name>A0A3A3Z618_9ACTN</name>